<dbReference type="SMART" id="SM00448">
    <property type="entry name" value="REC"/>
    <property type="match status" value="1"/>
</dbReference>
<dbReference type="InterPro" id="IPR011006">
    <property type="entry name" value="CheY-like_superfamily"/>
</dbReference>
<dbReference type="Gene3D" id="3.40.50.2300">
    <property type="match status" value="1"/>
</dbReference>
<keyword evidence="1" id="KW-0547">Nucleotide-binding</keyword>
<dbReference type="Pfam" id="PF25601">
    <property type="entry name" value="AAA_lid_14"/>
    <property type="match status" value="1"/>
</dbReference>
<name>A0A845V0A3_9GAMM</name>
<feature type="domain" description="Response regulatory" evidence="8">
    <location>
        <begin position="9"/>
        <end position="124"/>
    </location>
</feature>
<protein>
    <submittedName>
        <fullName evidence="9">Sigma-54-dependent Fis family transcriptional regulator</fullName>
    </submittedName>
</protein>
<dbReference type="RefSeq" id="WP_164211525.1">
    <property type="nucleotide sequence ID" value="NZ_JAAGSC010000041.1"/>
</dbReference>
<dbReference type="InterPro" id="IPR001789">
    <property type="entry name" value="Sig_transdc_resp-reg_receiver"/>
</dbReference>
<evidence type="ECO:0000259" key="7">
    <source>
        <dbReference type="PROSITE" id="PS50045"/>
    </source>
</evidence>
<dbReference type="InterPro" id="IPR027417">
    <property type="entry name" value="P-loop_NTPase"/>
</dbReference>
<feature type="modified residue" description="4-aspartylphosphate" evidence="5">
    <location>
        <position position="59"/>
    </location>
</feature>
<evidence type="ECO:0000256" key="4">
    <source>
        <dbReference type="ARBA" id="ARBA00023163"/>
    </source>
</evidence>
<dbReference type="SUPFAM" id="SSF46689">
    <property type="entry name" value="Homeodomain-like"/>
    <property type="match status" value="1"/>
</dbReference>
<dbReference type="GO" id="GO:0006355">
    <property type="term" value="P:regulation of DNA-templated transcription"/>
    <property type="evidence" value="ECO:0007669"/>
    <property type="project" value="InterPro"/>
</dbReference>
<evidence type="ECO:0000313" key="9">
    <source>
        <dbReference type="EMBL" id="NDY96154.1"/>
    </source>
</evidence>
<dbReference type="PANTHER" id="PTHR32071:SF100">
    <property type="entry name" value="RESPONSE REGULATOR PROTEIN PILR"/>
    <property type="match status" value="1"/>
</dbReference>
<dbReference type="PROSITE" id="PS50110">
    <property type="entry name" value="RESPONSE_REGULATORY"/>
    <property type="match status" value="1"/>
</dbReference>
<dbReference type="EMBL" id="JAAGSC010000041">
    <property type="protein sequence ID" value="NDY96154.1"/>
    <property type="molecule type" value="Genomic_DNA"/>
</dbReference>
<dbReference type="InterPro" id="IPR058031">
    <property type="entry name" value="AAA_lid_NorR"/>
</dbReference>
<dbReference type="InterPro" id="IPR002197">
    <property type="entry name" value="HTH_Fis"/>
</dbReference>
<dbReference type="CDD" id="cd00009">
    <property type="entry name" value="AAA"/>
    <property type="match status" value="1"/>
</dbReference>
<dbReference type="PROSITE" id="PS50045">
    <property type="entry name" value="SIGMA54_INTERACT_4"/>
    <property type="match status" value="1"/>
</dbReference>
<comment type="caution">
    <text evidence="9">The sequence shown here is derived from an EMBL/GenBank/DDBJ whole genome shotgun (WGS) entry which is preliminary data.</text>
</comment>
<dbReference type="PROSITE" id="PS00676">
    <property type="entry name" value="SIGMA54_INTERACT_2"/>
    <property type="match status" value="1"/>
</dbReference>
<evidence type="ECO:0000256" key="3">
    <source>
        <dbReference type="ARBA" id="ARBA00023015"/>
    </source>
</evidence>
<keyword evidence="2" id="KW-0067">ATP-binding</keyword>
<dbReference type="PRINTS" id="PR01590">
    <property type="entry name" value="HTHFIS"/>
</dbReference>
<dbReference type="AlphaFoldDB" id="A0A845V0A3"/>
<dbReference type="InterPro" id="IPR009057">
    <property type="entry name" value="Homeodomain-like_sf"/>
</dbReference>
<dbReference type="Pfam" id="PF00158">
    <property type="entry name" value="Sigma54_activat"/>
    <property type="match status" value="1"/>
</dbReference>
<keyword evidence="10" id="KW-1185">Reference proteome</keyword>
<dbReference type="GO" id="GO:0005524">
    <property type="term" value="F:ATP binding"/>
    <property type="evidence" value="ECO:0007669"/>
    <property type="project" value="UniProtKB-KW"/>
</dbReference>
<dbReference type="GO" id="GO:0043565">
    <property type="term" value="F:sequence-specific DNA binding"/>
    <property type="evidence" value="ECO:0007669"/>
    <property type="project" value="InterPro"/>
</dbReference>
<keyword evidence="4" id="KW-0804">Transcription</keyword>
<dbReference type="Gene3D" id="3.40.50.300">
    <property type="entry name" value="P-loop containing nucleotide triphosphate hydrolases"/>
    <property type="match status" value="1"/>
</dbReference>
<dbReference type="InterPro" id="IPR002078">
    <property type="entry name" value="Sigma_54_int"/>
</dbReference>
<dbReference type="Gene3D" id="1.10.8.60">
    <property type="match status" value="1"/>
</dbReference>
<accession>A0A845V0A3</accession>
<evidence type="ECO:0000259" key="8">
    <source>
        <dbReference type="PROSITE" id="PS50110"/>
    </source>
</evidence>
<organism evidence="9 10">
    <name type="scientific">Wenzhouxiangella limi</name>
    <dbReference type="NCBI Taxonomy" id="2707351"/>
    <lineage>
        <taxon>Bacteria</taxon>
        <taxon>Pseudomonadati</taxon>
        <taxon>Pseudomonadota</taxon>
        <taxon>Gammaproteobacteria</taxon>
        <taxon>Chromatiales</taxon>
        <taxon>Wenzhouxiangellaceae</taxon>
        <taxon>Wenzhouxiangella</taxon>
    </lineage>
</organism>
<reference evidence="9 10" key="1">
    <citation type="submission" date="2020-02" db="EMBL/GenBank/DDBJ databases">
        <authorList>
            <person name="Zhang X.-Y."/>
        </authorList>
    </citation>
    <scope>NUCLEOTIDE SEQUENCE [LARGE SCALE GENOMIC DNA]</scope>
    <source>
        <strain evidence="9 10">C33</strain>
    </source>
</reference>
<dbReference type="SUPFAM" id="SSF52172">
    <property type="entry name" value="CheY-like"/>
    <property type="match status" value="1"/>
</dbReference>
<keyword evidence="3" id="KW-0805">Transcription regulation</keyword>
<dbReference type="Proteomes" id="UP000484885">
    <property type="component" value="Unassembled WGS sequence"/>
</dbReference>
<evidence type="ECO:0000256" key="5">
    <source>
        <dbReference type="PROSITE-ProRule" id="PRU00169"/>
    </source>
</evidence>
<dbReference type="FunFam" id="3.40.50.300:FF:000006">
    <property type="entry name" value="DNA-binding transcriptional regulator NtrC"/>
    <property type="match status" value="1"/>
</dbReference>
<evidence type="ECO:0000313" key="10">
    <source>
        <dbReference type="Proteomes" id="UP000484885"/>
    </source>
</evidence>
<dbReference type="SMART" id="SM00382">
    <property type="entry name" value="AAA"/>
    <property type="match status" value="1"/>
</dbReference>
<dbReference type="Pfam" id="PF00072">
    <property type="entry name" value="Response_reg"/>
    <property type="match status" value="1"/>
</dbReference>
<dbReference type="Gene3D" id="1.10.10.60">
    <property type="entry name" value="Homeodomain-like"/>
    <property type="match status" value="1"/>
</dbReference>
<dbReference type="PANTHER" id="PTHR32071">
    <property type="entry name" value="TRANSCRIPTIONAL REGULATORY PROTEIN"/>
    <property type="match status" value="1"/>
</dbReference>
<sequence length="478" mass="52890">MNTDSPLPRALVIDDEPDLRELLDITLSRMGLAVETAEDLASARRLLAGSGPFALCLTDMRLPDGNGLSLIKEISRDHPDLPVAMITAYGKVEDAVTALKYGAFDFVSKPVDLEALRNLVRTALQIHQDDLERAEAAAPSDDEEKPSGRSGPDRTPVSDRETRLLTERLIGTSEAIQKVRRTISKLARSQAPVMITGASGTGKELAARLIHDLGPRAEQPFVAVNCGAIPSELMESEFFGHVKGSFTGADSDKEGLFEAANGGTLFLDEVADLPLNMQVKLLRVIQEKTVRPIGGRSEQRIDVRILSASHKTLKPLVEAGDFRHDLYYRLNVIELHMPTLGERPEDIPLLARHFLDSIAEQWGEPARELDGAALESLTRHAFSGNVRELINILQRAITLADGQTIQSRDLSMDESPQQEAAAPVRPEDRNLDDYIEDVERQVLEHALKEARYNKTETARQLGITFRSLRYKLKKYGID</sequence>
<feature type="domain" description="Sigma-54 factor interaction" evidence="7">
    <location>
        <begin position="169"/>
        <end position="398"/>
    </location>
</feature>
<evidence type="ECO:0000256" key="6">
    <source>
        <dbReference type="SAM" id="MobiDB-lite"/>
    </source>
</evidence>
<gene>
    <name evidence="9" type="ORF">G3I74_10465</name>
</gene>
<evidence type="ECO:0000256" key="2">
    <source>
        <dbReference type="ARBA" id="ARBA00022840"/>
    </source>
</evidence>
<dbReference type="InterPro" id="IPR003593">
    <property type="entry name" value="AAA+_ATPase"/>
</dbReference>
<feature type="region of interest" description="Disordered" evidence="6">
    <location>
        <begin position="131"/>
        <end position="163"/>
    </location>
</feature>
<evidence type="ECO:0000256" key="1">
    <source>
        <dbReference type="ARBA" id="ARBA00022741"/>
    </source>
</evidence>
<dbReference type="GO" id="GO:0000160">
    <property type="term" value="P:phosphorelay signal transduction system"/>
    <property type="evidence" value="ECO:0007669"/>
    <property type="project" value="InterPro"/>
</dbReference>
<proteinExistence type="predicted"/>
<feature type="region of interest" description="Disordered" evidence="6">
    <location>
        <begin position="409"/>
        <end position="430"/>
    </location>
</feature>
<dbReference type="InterPro" id="IPR025943">
    <property type="entry name" value="Sigma_54_int_dom_ATP-bd_2"/>
</dbReference>
<dbReference type="SUPFAM" id="SSF52540">
    <property type="entry name" value="P-loop containing nucleoside triphosphate hydrolases"/>
    <property type="match status" value="1"/>
</dbReference>
<feature type="compositionally biased region" description="Polar residues" evidence="6">
    <location>
        <begin position="409"/>
        <end position="418"/>
    </location>
</feature>
<keyword evidence="5" id="KW-0597">Phosphoprotein</keyword>
<dbReference type="Pfam" id="PF02954">
    <property type="entry name" value="HTH_8"/>
    <property type="match status" value="1"/>
</dbReference>